<keyword evidence="1" id="KW-0472">Membrane</keyword>
<sequence length="501" mass="55007">MATTLDASKLNAATPSLSLPLGKTWWQTLQNALIVTRREVRDSFRDWRIMVPIFLLTLCFPLLAQGMTEVFTNFFIANGAEPMVDIFLPLLPMIVGFFPISISLVIALETFVGEKERRSLEPLLSTPLTNLELYIGKTLAAVIPPLLAAYVGIGVYLSALIFGAQQWRPQAELVVQIVLLTTAQALVMVTGSVVISSQTTSTRASNLLASFIIIPMSLLVIVEGLIMVNNKRYLLWWILVALIIADILLFRMGARLFNREELLGRTIDTINLKWAWQVFISQLRGDKRAKGLLSWYRYSIPKALRDSRSGILVVALAILIMLIGGMIATYFAPDWRLTPEMATEQPNLMQNFTQFAALSEMGLGVRYIFGQNLRVLIGAALLATFTFGVMSIFLASFTFGVLGFLLAQPIMSVIGYGVILTALVPHAIFEVTAIIIGAGAATRLGALVTSPPKNMGVFEAWLRAFADMLKLLVAVAIPLLAIGAVVEVYITPRLVLMALGN</sequence>
<feature type="transmembrane region" description="Helical" evidence="1">
    <location>
        <begin position="173"/>
        <end position="195"/>
    </location>
</feature>
<feature type="transmembrane region" description="Helical" evidence="1">
    <location>
        <begin position="234"/>
        <end position="254"/>
    </location>
</feature>
<evidence type="ECO:0008006" key="4">
    <source>
        <dbReference type="Google" id="ProtNLM"/>
    </source>
</evidence>
<dbReference type="AlphaFoldDB" id="A0A2M8P313"/>
<reference evidence="2 3" key="1">
    <citation type="submission" date="2017-11" db="EMBL/GenBank/DDBJ databases">
        <title>Evolution of Phototrophy in the Chloroflexi Phylum Driven by Horizontal Gene Transfer.</title>
        <authorList>
            <person name="Ward L.M."/>
            <person name="Hemp J."/>
            <person name="Shih P.M."/>
            <person name="Mcglynn S.E."/>
            <person name="Fischer W."/>
        </authorList>
    </citation>
    <scope>NUCLEOTIDE SEQUENCE [LARGE SCALE GENOMIC DNA]</scope>
    <source>
        <strain evidence="2">CP2_2F</strain>
    </source>
</reference>
<dbReference type="Proteomes" id="UP000228921">
    <property type="component" value="Unassembled WGS sequence"/>
</dbReference>
<feature type="transmembrane region" description="Helical" evidence="1">
    <location>
        <begin position="147"/>
        <end position="167"/>
    </location>
</feature>
<keyword evidence="1" id="KW-0812">Transmembrane</keyword>
<evidence type="ECO:0000256" key="1">
    <source>
        <dbReference type="SAM" id="Phobius"/>
    </source>
</evidence>
<feature type="transmembrane region" description="Helical" evidence="1">
    <location>
        <begin position="86"/>
        <end position="108"/>
    </location>
</feature>
<evidence type="ECO:0000313" key="3">
    <source>
        <dbReference type="Proteomes" id="UP000228921"/>
    </source>
</evidence>
<dbReference type="Pfam" id="PF01944">
    <property type="entry name" value="SpoIIM"/>
    <property type="match status" value="1"/>
</dbReference>
<dbReference type="PANTHER" id="PTHR35337:SF1">
    <property type="entry name" value="SLR1478 PROTEIN"/>
    <property type="match status" value="1"/>
</dbReference>
<comment type="caution">
    <text evidence="2">The sequence shown here is derived from an EMBL/GenBank/DDBJ whole genome shotgun (WGS) entry which is preliminary data.</text>
</comment>
<dbReference type="Pfam" id="PF12679">
    <property type="entry name" value="ABC2_membrane_2"/>
    <property type="match status" value="1"/>
</dbReference>
<feature type="transmembrane region" description="Helical" evidence="1">
    <location>
        <begin position="401"/>
        <end position="420"/>
    </location>
</feature>
<feature type="transmembrane region" description="Helical" evidence="1">
    <location>
        <begin position="311"/>
        <end position="332"/>
    </location>
</feature>
<keyword evidence="1" id="KW-1133">Transmembrane helix</keyword>
<feature type="transmembrane region" description="Helical" evidence="1">
    <location>
        <begin position="427"/>
        <end position="448"/>
    </location>
</feature>
<dbReference type="GO" id="GO:0140359">
    <property type="term" value="F:ABC-type transporter activity"/>
    <property type="evidence" value="ECO:0007669"/>
    <property type="project" value="InterPro"/>
</dbReference>
<accession>A0A2M8P313</accession>
<dbReference type="PANTHER" id="PTHR35337">
    <property type="entry name" value="SLR1478 PROTEIN"/>
    <property type="match status" value="1"/>
</dbReference>
<dbReference type="InterPro" id="IPR002798">
    <property type="entry name" value="SpoIIM-like"/>
</dbReference>
<dbReference type="EMBL" id="PGTK01000002">
    <property type="protein sequence ID" value="PJF31938.1"/>
    <property type="molecule type" value="Genomic_DNA"/>
</dbReference>
<evidence type="ECO:0000313" key="2">
    <source>
        <dbReference type="EMBL" id="PJF31938.1"/>
    </source>
</evidence>
<gene>
    <name evidence="2" type="ORF">CUN51_03080</name>
</gene>
<proteinExistence type="predicted"/>
<feature type="transmembrane region" description="Helical" evidence="1">
    <location>
        <begin position="376"/>
        <end position="395"/>
    </location>
</feature>
<feature type="transmembrane region" description="Helical" evidence="1">
    <location>
        <begin position="468"/>
        <end position="490"/>
    </location>
</feature>
<protein>
    <recommendedName>
        <fullName evidence="4">ABC-2 type transporter domain-containing protein</fullName>
    </recommendedName>
</protein>
<feature type="transmembrane region" description="Helical" evidence="1">
    <location>
        <begin position="207"/>
        <end position="228"/>
    </location>
</feature>
<dbReference type="GO" id="GO:0005886">
    <property type="term" value="C:plasma membrane"/>
    <property type="evidence" value="ECO:0007669"/>
    <property type="project" value="UniProtKB-SubCell"/>
</dbReference>
<organism evidence="2 3">
    <name type="scientific">Candidatus Thermofonsia Clade 1 bacterium</name>
    <dbReference type="NCBI Taxonomy" id="2364210"/>
    <lineage>
        <taxon>Bacteria</taxon>
        <taxon>Bacillati</taxon>
        <taxon>Chloroflexota</taxon>
        <taxon>Candidatus Thermofontia</taxon>
        <taxon>Candidatus Thermofonsia Clade 1</taxon>
    </lineage>
</organism>
<name>A0A2M8P313_9CHLR</name>
<feature type="transmembrane region" description="Helical" evidence="1">
    <location>
        <begin position="47"/>
        <end position="66"/>
    </location>
</feature>